<organism evidence="2 3">
    <name type="scientific">Clostridium ganghwense</name>
    <dbReference type="NCBI Taxonomy" id="312089"/>
    <lineage>
        <taxon>Bacteria</taxon>
        <taxon>Bacillati</taxon>
        <taxon>Bacillota</taxon>
        <taxon>Clostridia</taxon>
        <taxon>Eubacteriales</taxon>
        <taxon>Clostridiaceae</taxon>
        <taxon>Clostridium</taxon>
    </lineage>
</organism>
<dbReference type="SUPFAM" id="SSF51695">
    <property type="entry name" value="PLC-like phosphodiesterases"/>
    <property type="match status" value="1"/>
</dbReference>
<dbReference type="EMBL" id="JAPQES010000002">
    <property type="protein sequence ID" value="MCY6370798.1"/>
    <property type="molecule type" value="Genomic_DNA"/>
</dbReference>
<dbReference type="PANTHER" id="PTHR46211:SF1">
    <property type="entry name" value="GLYCEROPHOSPHODIESTER PHOSPHODIESTERASE, CYTOPLASMIC"/>
    <property type="match status" value="1"/>
</dbReference>
<dbReference type="CDD" id="cd08563">
    <property type="entry name" value="GDPD_TtGDE_like"/>
    <property type="match status" value="1"/>
</dbReference>
<dbReference type="Pfam" id="PF03009">
    <property type="entry name" value="GDPD"/>
    <property type="match status" value="1"/>
</dbReference>
<dbReference type="Gene3D" id="3.20.20.190">
    <property type="entry name" value="Phosphatidylinositol (PI) phosphodiesterase"/>
    <property type="match status" value="1"/>
</dbReference>
<proteinExistence type="predicted"/>
<dbReference type="PANTHER" id="PTHR46211">
    <property type="entry name" value="GLYCEROPHOSPHORYL DIESTER PHOSPHODIESTERASE"/>
    <property type="match status" value="1"/>
</dbReference>
<evidence type="ECO:0000259" key="1">
    <source>
        <dbReference type="PROSITE" id="PS51704"/>
    </source>
</evidence>
<reference evidence="2" key="1">
    <citation type="submission" date="2022-12" db="EMBL/GenBank/DDBJ databases">
        <authorList>
            <person name="Wang J."/>
        </authorList>
    </citation>
    <scope>NUCLEOTIDE SEQUENCE</scope>
    <source>
        <strain evidence="2">HY-42-06</strain>
    </source>
</reference>
<evidence type="ECO:0000313" key="2">
    <source>
        <dbReference type="EMBL" id="MCY6370798.1"/>
    </source>
</evidence>
<keyword evidence="3" id="KW-1185">Reference proteome</keyword>
<dbReference type="InterPro" id="IPR017946">
    <property type="entry name" value="PLC-like_Pdiesterase_TIM-brl"/>
</dbReference>
<evidence type="ECO:0000313" key="3">
    <source>
        <dbReference type="Proteomes" id="UP001079657"/>
    </source>
</evidence>
<sequence length="244" mass="28181">MNKILNIAHRGFSGVFPENTMIAFKKAIEVGCDGIETDVQLTKDDILVLCHDEKIDRTTEGIGLICEYTYKELCQLDAGIKKGQEFKGERIPRLDELLDYVKDKNILINLELKNSIIYYEYLEEKVLKEIYKYKLCDNVIISSFNHHSIKKCRELDKNVKVGVLCGSNLYHPERYAKSLEFEINAIHPSFNCLNAEVVQAAHTSNFKVNTYTVNQKKEFKRMCKIGVDGIITNYPNKLKEFLNR</sequence>
<gene>
    <name evidence="2" type="ORF">OXH55_09165</name>
</gene>
<dbReference type="RefSeq" id="WP_268049622.1">
    <property type="nucleotide sequence ID" value="NZ_JAPQES010000002.1"/>
</dbReference>
<name>A0ABT4CQS8_9CLOT</name>
<feature type="domain" description="GP-PDE" evidence="1">
    <location>
        <begin position="4"/>
        <end position="242"/>
    </location>
</feature>
<accession>A0ABT4CQS8</accession>
<dbReference type="PROSITE" id="PS51704">
    <property type="entry name" value="GP_PDE"/>
    <property type="match status" value="1"/>
</dbReference>
<dbReference type="Proteomes" id="UP001079657">
    <property type="component" value="Unassembled WGS sequence"/>
</dbReference>
<comment type="caution">
    <text evidence="2">The sequence shown here is derived from an EMBL/GenBank/DDBJ whole genome shotgun (WGS) entry which is preliminary data.</text>
</comment>
<protein>
    <submittedName>
        <fullName evidence="2">Glycerophosphodiester phosphodiesterase</fullName>
    </submittedName>
</protein>
<dbReference type="InterPro" id="IPR030395">
    <property type="entry name" value="GP_PDE_dom"/>
</dbReference>